<gene>
    <name evidence="2" type="ORF">JR316_012144</name>
</gene>
<name>A0A8H7XJQ1_PSICU</name>
<reference evidence="2" key="1">
    <citation type="submission" date="2021-02" db="EMBL/GenBank/DDBJ databases">
        <title>Psilocybe cubensis genome.</title>
        <authorList>
            <person name="Mckernan K.J."/>
            <person name="Crawford S."/>
            <person name="Trippe A."/>
            <person name="Kane L.T."/>
            <person name="Mclaughlin S."/>
        </authorList>
    </citation>
    <scope>NUCLEOTIDE SEQUENCE [LARGE SCALE GENOMIC DNA]</scope>
    <source>
        <strain evidence="2">MGC-MH-2018</strain>
    </source>
</reference>
<dbReference type="AlphaFoldDB" id="A0A8H7XJQ1"/>
<feature type="signal peptide" evidence="1">
    <location>
        <begin position="1"/>
        <end position="27"/>
    </location>
</feature>
<sequence length="198" mass="20823">MRPTVACFPVVLFYTSFLLTGVYKAFSAENVTTLFAVQPNGTPAPTLPSGYSVEDDGTTVFTPEASGVYVAEVLHSRIVVHGPSTALTLLWLLTCSSGVPEVTFSEDASSLRIDTRPQIGAHADIGSLECVLDKNSSTGRCSTYTQFTTFSGNLVPIATVVVSSAGESVGKVAPCCLSALVKSIGVLYAFTLMMSLVH</sequence>
<keyword evidence="1" id="KW-0732">Signal</keyword>
<feature type="chain" id="PRO_5034885200" evidence="1">
    <location>
        <begin position="28"/>
        <end position="198"/>
    </location>
</feature>
<evidence type="ECO:0000313" key="2">
    <source>
        <dbReference type="EMBL" id="KAG5162760.1"/>
    </source>
</evidence>
<proteinExistence type="predicted"/>
<dbReference type="EMBL" id="JAFIQS010000017">
    <property type="protein sequence ID" value="KAG5162760.1"/>
    <property type="molecule type" value="Genomic_DNA"/>
</dbReference>
<evidence type="ECO:0000256" key="1">
    <source>
        <dbReference type="SAM" id="SignalP"/>
    </source>
</evidence>
<organism evidence="2">
    <name type="scientific">Psilocybe cubensis</name>
    <name type="common">Psychedelic mushroom</name>
    <name type="synonym">Stropharia cubensis</name>
    <dbReference type="NCBI Taxonomy" id="181762"/>
    <lineage>
        <taxon>Eukaryota</taxon>
        <taxon>Fungi</taxon>
        <taxon>Dikarya</taxon>
        <taxon>Basidiomycota</taxon>
        <taxon>Agaricomycotina</taxon>
        <taxon>Agaricomycetes</taxon>
        <taxon>Agaricomycetidae</taxon>
        <taxon>Agaricales</taxon>
        <taxon>Agaricineae</taxon>
        <taxon>Strophariaceae</taxon>
        <taxon>Psilocybe</taxon>
    </lineage>
</organism>
<protein>
    <submittedName>
        <fullName evidence="2">Uncharacterized protein</fullName>
    </submittedName>
</protein>
<accession>A0A8H7XJQ1</accession>
<comment type="caution">
    <text evidence="2">The sequence shown here is derived from an EMBL/GenBank/DDBJ whole genome shotgun (WGS) entry which is preliminary data.</text>
</comment>